<evidence type="ECO:0000259" key="1">
    <source>
        <dbReference type="Pfam" id="PF22743"/>
    </source>
</evidence>
<name>A0A5B8UB43_9ACTN</name>
<sequence length="94" mass="10188">MIVRISGEGQFELDEARHPRLDELDNAAVAAVERGDEAAFHEHFEALLALVRTEGRLLGDEDLCASDVILPPGDLSFEEAGADFTGEGLVPDRL</sequence>
<keyword evidence="3" id="KW-1185">Reference proteome</keyword>
<protein>
    <recommendedName>
        <fullName evidence="1">PspA-associated domain-containing protein</fullName>
    </recommendedName>
</protein>
<dbReference type="OrthoDB" id="5244559at2"/>
<dbReference type="RefSeq" id="WP_146922402.1">
    <property type="nucleotide sequence ID" value="NZ_CP042430.1"/>
</dbReference>
<dbReference type="InterPro" id="IPR054437">
    <property type="entry name" value="PspA-assoc_dom"/>
</dbReference>
<dbReference type="KEGG" id="bsol:FSW04_22335"/>
<feature type="domain" description="PspA-associated" evidence="1">
    <location>
        <begin position="1"/>
        <end position="92"/>
    </location>
</feature>
<dbReference type="Pfam" id="PF22743">
    <property type="entry name" value="PspAA"/>
    <property type="match status" value="1"/>
</dbReference>
<dbReference type="AlphaFoldDB" id="A0A5B8UB43"/>
<dbReference type="Proteomes" id="UP000321805">
    <property type="component" value="Chromosome"/>
</dbReference>
<evidence type="ECO:0000313" key="3">
    <source>
        <dbReference type="Proteomes" id="UP000321805"/>
    </source>
</evidence>
<evidence type="ECO:0000313" key="2">
    <source>
        <dbReference type="EMBL" id="QEC50038.1"/>
    </source>
</evidence>
<organism evidence="2 3">
    <name type="scientific">Baekduia soli</name>
    <dbReference type="NCBI Taxonomy" id="496014"/>
    <lineage>
        <taxon>Bacteria</taxon>
        <taxon>Bacillati</taxon>
        <taxon>Actinomycetota</taxon>
        <taxon>Thermoleophilia</taxon>
        <taxon>Solirubrobacterales</taxon>
        <taxon>Baekduiaceae</taxon>
        <taxon>Baekduia</taxon>
    </lineage>
</organism>
<proteinExistence type="predicted"/>
<reference evidence="2 3" key="1">
    <citation type="journal article" date="2018" name="J. Microbiol.">
        <title>Baekduia soli gen. nov., sp. nov., a novel bacterium isolated from the soil of Baekdu Mountain and proposal of a novel family name, Baekduiaceae fam. nov.</title>
        <authorList>
            <person name="An D.S."/>
            <person name="Siddiqi M.Z."/>
            <person name="Kim K.H."/>
            <person name="Yu H.S."/>
            <person name="Im W.T."/>
        </authorList>
    </citation>
    <scope>NUCLEOTIDE SEQUENCE [LARGE SCALE GENOMIC DNA]</scope>
    <source>
        <strain evidence="2 3">BR7-21</strain>
    </source>
</reference>
<dbReference type="EMBL" id="CP042430">
    <property type="protein sequence ID" value="QEC50038.1"/>
    <property type="molecule type" value="Genomic_DNA"/>
</dbReference>
<accession>A0A5B8UB43</accession>
<gene>
    <name evidence="2" type="ORF">FSW04_22335</name>
</gene>